<accession>A0A1I1Q6T7</accession>
<dbReference type="GO" id="GO:0000287">
    <property type="term" value="F:magnesium ion binding"/>
    <property type="evidence" value="ECO:0007669"/>
    <property type="project" value="InterPro"/>
</dbReference>
<evidence type="ECO:0000256" key="1">
    <source>
        <dbReference type="ARBA" id="ARBA00010990"/>
    </source>
</evidence>
<dbReference type="InterPro" id="IPR008278">
    <property type="entry name" value="4-PPantetheinyl_Trfase_dom"/>
</dbReference>
<dbReference type="EMBL" id="FOMH01000005">
    <property type="protein sequence ID" value="SFD15578.1"/>
    <property type="molecule type" value="Genomic_DNA"/>
</dbReference>
<dbReference type="PANTHER" id="PTHR12215">
    <property type="entry name" value="PHOSPHOPANTETHEINE TRANSFERASE"/>
    <property type="match status" value="1"/>
</dbReference>
<dbReference type="Gene3D" id="3.90.470.20">
    <property type="entry name" value="4'-phosphopantetheinyl transferase domain"/>
    <property type="match status" value="2"/>
</dbReference>
<dbReference type="OrthoDB" id="9808281at2"/>
<dbReference type="SUPFAM" id="SSF56214">
    <property type="entry name" value="4'-phosphopantetheinyl transferase"/>
    <property type="match status" value="2"/>
</dbReference>
<keyword evidence="2 5" id="KW-0808">Transferase</keyword>
<dbReference type="Proteomes" id="UP000199672">
    <property type="component" value="Unassembled WGS sequence"/>
</dbReference>
<gene>
    <name evidence="5" type="ORF">SAMN05216297_1053</name>
</gene>
<keyword evidence="6" id="KW-1185">Reference proteome</keyword>
<evidence type="ECO:0000256" key="2">
    <source>
        <dbReference type="ARBA" id="ARBA00022679"/>
    </source>
</evidence>
<sequence>MRNMKTSKLSISFSDVKSAESIPDKKFFLDSDDIIIYTIYLPNFTDLKSDLSKYLSDKEIKKSQRYYKESDTNRFITYRAILKFILAAYSKLRIKDIYFDYNFNKKPYLISHPWLHFNVSHSEEFAAIAISRKKVGLDIEYMSNDFKFTTLLPDVFEDKEVLQIQNSSDIKHAFYTSWTRKEAFVKALGKGIDEDFKNLPSLDGQYQIDSTLLQNTQNWQVYSFDFAENYLGAVAFEDIPEISKNISLYTIPNSMDELLEMIPRKD</sequence>
<evidence type="ECO:0000259" key="3">
    <source>
        <dbReference type="Pfam" id="PF01648"/>
    </source>
</evidence>
<feature type="domain" description="4'-phosphopantetheinyl transferase" evidence="3">
    <location>
        <begin position="135"/>
        <end position="234"/>
    </location>
</feature>
<evidence type="ECO:0000313" key="6">
    <source>
        <dbReference type="Proteomes" id="UP000199672"/>
    </source>
</evidence>
<evidence type="ECO:0000313" key="5">
    <source>
        <dbReference type="EMBL" id="SFD15578.1"/>
    </source>
</evidence>
<feature type="domain" description="4'-phosphopantetheinyl transferase N-terminal" evidence="4">
    <location>
        <begin position="52"/>
        <end position="130"/>
    </location>
</feature>
<dbReference type="InterPro" id="IPR037143">
    <property type="entry name" value="4-PPantetheinyl_Trfase_dom_sf"/>
</dbReference>
<protein>
    <submittedName>
        <fullName evidence="5">4'-phosphopantetheinyl transferase</fullName>
    </submittedName>
</protein>
<organism evidence="5 6">
    <name type="scientific">Flavobacterium phragmitis</name>
    <dbReference type="NCBI Taxonomy" id="739143"/>
    <lineage>
        <taxon>Bacteria</taxon>
        <taxon>Pseudomonadati</taxon>
        <taxon>Bacteroidota</taxon>
        <taxon>Flavobacteriia</taxon>
        <taxon>Flavobacteriales</taxon>
        <taxon>Flavobacteriaceae</taxon>
        <taxon>Flavobacterium</taxon>
    </lineage>
</organism>
<dbReference type="GO" id="GO:0008897">
    <property type="term" value="F:holo-[acyl-carrier-protein] synthase activity"/>
    <property type="evidence" value="ECO:0007669"/>
    <property type="project" value="InterPro"/>
</dbReference>
<dbReference type="InterPro" id="IPR050559">
    <property type="entry name" value="P-Pant_transferase_sf"/>
</dbReference>
<evidence type="ECO:0000259" key="4">
    <source>
        <dbReference type="Pfam" id="PF22624"/>
    </source>
</evidence>
<comment type="similarity">
    <text evidence="1">Belongs to the P-Pant transferase superfamily. Gsp/Sfp/HetI/AcpT family.</text>
</comment>
<dbReference type="GO" id="GO:0019878">
    <property type="term" value="P:lysine biosynthetic process via aminoadipic acid"/>
    <property type="evidence" value="ECO:0007669"/>
    <property type="project" value="TreeGrafter"/>
</dbReference>
<dbReference type="Pfam" id="PF22624">
    <property type="entry name" value="AASDHPPT_N"/>
    <property type="match status" value="1"/>
</dbReference>
<dbReference type="STRING" id="739143.SAMN05216297_1053"/>
<reference evidence="6" key="1">
    <citation type="submission" date="2016-10" db="EMBL/GenBank/DDBJ databases">
        <authorList>
            <person name="Varghese N."/>
            <person name="Submissions S."/>
        </authorList>
    </citation>
    <scope>NUCLEOTIDE SEQUENCE [LARGE SCALE GENOMIC DNA]</scope>
    <source>
        <strain evidence="6">CGMCC 1.10370</strain>
    </source>
</reference>
<proteinExistence type="inferred from homology"/>
<dbReference type="GO" id="GO:0005829">
    <property type="term" value="C:cytosol"/>
    <property type="evidence" value="ECO:0007669"/>
    <property type="project" value="TreeGrafter"/>
</dbReference>
<dbReference type="Pfam" id="PF01648">
    <property type="entry name" value="ACPS"/>
    <property type="match status" value="1"/>
</dbReference>
<dbReference type="AlphaFoldDB" id="A0A1I1Q6T7"/>
<dbReference type="PANTHER" id="PTHR12215:SF10">
    <property type="entry name" value="L-AMINOADIPATE-SEMIALDEHYDE DEHYDROGENASE-PHOSPHOPANTETHEINYL TRANSFERASE"/>
    <property type="match status" value="1"/>
</dbReference>
<name>A0A1I1Q6T7_9FLAO</name>
<dbReference type="InterPro" id="IPR055066">
    <property type="entry name" value="AASDHPPT_N"/>
</dbReference>